<dbReference type="SUPFAM" id="SSF54913">
    <property type="entry name" value="GlnB-like"/>
    <property type="match status" value="1"/>
</dbReference>
<dbReference type="InterPro" id="IPR011322">
    <property type="entry name" value="N-reg_PII-like_a/b"/>
</dbReference>
<accession>A0A2T2X8C5</accession>
<comment type="similarity">
    <text evidence="1">Belongs to the UPF0166 family.</text>
</comment>
<dbReference type="InterPro" id="IPR015867">
    <property type="entry name" value="N-reg_PII/ATP_PRibTrfase_C"/>
</dbReference>
<dbReference type="Gene3D" id="3.30.70.120">
    <property type="match status" value="1"/>
</dbReference>
<comment type="caution">
    <text evidence="2">The sequence shown here is derived from an EMBL/GenBank/DDBJ whole genome shotgun (WGS) entry which is preliminary data.</text>
</comment>
<evidence type="ECO:0000313" key="3">
    <source>
        <dbReference type="Proteomes" id="UP000242699"/>
    </source>
</evidence>
<protein>
    <submittedName>
        <fullName evidence="2">Uncharacterized protein</fullName>
    </submittedName>
</protein>
<dbReference type="InterPro" id="IPR003793">
    <property type="entry name" value="UPF0166"/>
</dbReference>
<name>A0A2T2X8C5_9FIRM</name>
<gene>
    <name evidence="2" type="ORF">C7B43_05290</name>
</gene>
<dbReference type="PANTHER" id="PTHR35983:SF1">
    <property type="entry name" value="UPF0166 PROTEIN TM_0021"/>
    <property type="match status" value="1"/>
</dbReference>
<proteinExistence type="inferred from homology"/>
<evidence type="ECO:0000313" key="2">
    <source>
        <dbReference type="EMBL" id="PSR30706.1"/>
    </source>
</evidence>
<evidence type="ECO:0000256" key="1">
    <source>
        <dbReference type="ARBA" id="ARBA00010554"/>
    </source>
</evidence>
<reference evidence="2 3" key="1">
    <citation type="journal article" date="2014" name="BMC Genomics">
        <title>Comparison of environmental and isolate Sulfobacillus genomes reveals diverse carbon, sulfur, nitrogen, and hydrogen metabolisms.</title>
        <authorList>
            <person name="Justice N.B."/>
            <person name="Norman A."/>
            <person name="Brown C.T."/>
            <person name="Singh A."/>
            <person name="Thomas B.C."/>
            <person name="Banfield J.F."/>
        </authorList>
    </citation>
    <scope>NUCLEOTIDE SEQUENCE [LARGE SCALE GENOMIC DNA]</scope>
    <source>
        <strain evidence="2">AMDSBA1</strain>
    </source>
</reference>
<dbReference type="Proteomes" id="UP000242699">
    <property type="component" value="Unassembled WGS sequence"/>
</dbReference>
<dbReference type="Pfam" id="PF02641">
    <property type="entry name" value="DUF190"/>
    <property type="match status" value="1"/>
</dbReference>
<dbReference type="AlphaFoldDB" id="A0A2T2X8C5"/>
<organism evidence="2 3">
    <name type="scientific">Sulfobacillus benefaciens</name>
    <dbReference type="NCBI Taxonomy" id="453960"/>
    <lineage>
        <taxon>Bacteria</taxon>
        <taxon>Bacillati</taxon>
        <taxon>Bacillota</taxon>
        <taxon>Clostridia</taxon>
        <taxon>Eubacteriales</taxon>
        <taxon>Clostridiales Family XVII. Incertae Sedis</taxon>
        <taxon>Sulfobacillus</taxon>
    </lineage>
</organism>
<sequence>MAVKISGEALRLRIFIGEDSRWRHKPLYHAIVLKAREMGMAGATVMRALEGFGPTSRIHTVNLLDLSSDLPVVVEIVDSKEYVEQFLPVLDSMVDAGLITIDPVNVVKYTHNQTNDPHIDHDSSQ</sequence>
<dbReference type="PANTHER" id="PTHR35983">
    <property type="entry name" value="UPF0166 PROTEIN TM_0021"/>
    <property type="match status" value="1"/>
</dbReference>
<dbReference type="EMBL" id="PXYT01000008">
    <property type="protein sequence ID" value="PSR30706.1"/>
    <property type="molecule type" value="Genomic_DNA"/>
</dbReference>